<evidence type="ECO:0000256" key="11">
    <source>
        <dbReference type="SAM" id="MobiDB-lite"/>
    </source>
</evidence>
<organism evidence="14 15">
    <name type="scientific">Sarcophilus harrisii</name>
    <name type="common">Tasmanian devil</name>
    <name type="synonym">Sarcophilus laniarius</name>
    <dbReference type="NCBI Taxonomy" id="9305"/>
    <lineage>
        <taxon>Eukaryota</taxon>
        <taxon>Metazoa</taxon>
        <taxon>Chordata</taxon>
        <taxon>Craniata</taxon>
        <taxon>Vertebrata</taxon>
        <taxon>Euteleostomi</taxon>
        <taxon>Mammalia</taxon>
        <taxon>Metatheria</taxon>
        <taxon>Dasyuromorphia</taxon>
        <taxon>Dasyuridae</taxon>
        <taxon>Sarcophilus</taxon>
    </lineage>
</organism>
<keyword evidence="15" id="KW-1185">Reference proteome</keyword>
<dbReference type="GO" id="GO:0005179">
    <property type="term" value="F:hormone activity"/>
    <property type="evidence" value="ECO:0007669"/>
    <property type="project" value="InterPro"/>
</dbReference>
<evidence type="ECO:0000313" key="15">
    <source>
        <dbReference type="Proteomes" id="UP000007648"/>
    </source>
</evidence>
<keyword evidence="5" id="KW-0165">Cleavage on pair of basic residues</keyword>
<reference evidence="14 15" key="1">
    <citation type="journal article" date="2011" name="Proc. Natl. Acad. Sci. U.S.A.">
        <title>Genetic diversity and population structure of the endangered marsupial Sarcophilus harrisii (Tasmanian devil).</title>
        <authorList>
            <person name="Miller W."/>
            <person name="Hayes V.M."/>
            <person name="Ratan A."/>
            <person name="Petersen D.C."/>
            <person name="Wittekindt N.E."/>
            <person name="Miller J."/>
            <person name="Walenz B."/>
            <person name="Knight J."/>
            <person name="Qi J."/>
            <person name="Zhao F."/>
            <person name="Wang Q."/>
            <person name="Bedoya-Reina O.C."/>
            <person name="Katiyar N."/>
            <person name="Tomsho L.P."/>
            <person name="Kasson L.M."/>
            <person name="Hardie R.A."/>
            <person name="Woodbridge P."/>
            <person name="Tindall E.A."/>
            <person name="Bertelsen M.F."/>
            <person name="Dixon D."/>
            <person name="Pyecroft S."/>
            <person name="Helgen K.M."/>
            <person name="Lesk A.M."/>
            <person name="Pringle T.H."/>
            <person name="Patterson N."/>
            <person name="Zhang Y."/>
            <person name="Kreiss A."/>
            <person name="Woods G.M."/>
            <person name="Jones M.E."/>
            <person name="Schuster S.C."/>
        </authorList>
    </citation>
    <scope>NUCLEOTIDE SEQUENCE [LARGE SCALE GENOMIC DNA]</scope>
</reference>
<dbReference type="InterPro" id="IPR016179">
    <property type="entry name" value="Insulin-like"/>
</dbReference>
<evidence type="ECO:0000256" key="12">
    <source>
        <dbReference type="SAM" id="SignalP"/>
    </source>
</evidence>
<feature type="signal peptide" evidence="12">
    <location>
        <begin position="1"/>
        <end position="19"/>
    </location>
</feature>
<name>A0A7N4P3J2_SARHA</name>
<feature type="domain" description="Insulin-like" evidence="13">
    <location>
        <begin position="24"/>
        <end position="134"/>
    </location>
</feature>
<dbReference type="GO" id="GO:0007193">
    <property type="term" value="P:adenylate cyclase-inhibiting G protein-coupled receptor signaling pathway"/>
    <property type="evidence" value="ECO:0007669"/>
    <property type="project" value="TreeGrafter"/>
</dbReference>
<comment type="subcellular location">
    <subcellularLocation>
        <location evidence="1">Secreted</location>
    </subcellularLocation>
</comment>
<dbReference type="InterPro" id="IPR022353">
    <property type="entry name" value="Insulin_CS"/>
</dbReference>
<evidence type="ECO:0000259" key="13">
    <source>
        <dbReference type="SMART" id="SM00078"/>
    </source>
</evidence>
<keyword evidence="7" id="KW-1015">Disulfide bond</keyword>
<dbReference type="PANTHER" id="PTHR10423:SF3">
    <property type="entry name" value="INSULIN-LIKE 3"/>
    <property type="match status" value="1"/>
</dbReference>
<dbReference type="GO" id="GO:0001664">
    <property type="term" value="F:G protein-coupled receptor binding"/>
    <property type="evidence" value="ECO:0007669"/>
    <property type="project" value="TreeGrafter"/>
</dbReference>
<dbReference type="PROSITE" id="PS00262">
    <property type="entry name" value="INSULIN"/>
    <property type="match status" value="1"/>
</dbReference>
<evidence type="ECO:0000256" key="4">
    <source>
        <dbReference type="ARBA" id="ARBA00022525"/>
    </source>
</evidence>
<evidence type="ECO:0000256" key="1">
    <source>
        <dbReference type="ARBA" id="ARBA00004613"/>
    </source>
</evidence>
<dbReference type="FunCoup" id="A0A7N4P3J2">
    <property type="interactions" value="485"/>
</dbReference>
<reference evidence="14" key="2">
    <citation type="submission" date="2025-08" db="UniProtKB">
        <authorList>
            <consortium name="Ensembl"/>
        </authorList>
    </citation>
    <scope>IDENTIFICATION</scope>
</reference>
<evidence type="ECO:0000313" key="14">
    <source>
        <dbReference type="Ensembl" id="ENSSHAP00000032470.1"/>
    </source>
</evidence>
<evidence type="ECO:0000256" key="7">
    <source>
        <dbReference type="ARBA" id="ARBA00023157"/>
    </source>
</evidence>
<evidence type="ECO:0000256" key="10">
    <source>
        <dbReference type="ARBA" id="ARBA00032881"/>
    </source>
</evidence>
<dbReference type="SMART" id="SM00078">
    <property type="entry name" value="IlGF"/>
    <property type="match status" value="1"/>
</dbReference>
<evidence type="ECO:0000256" key="2">
    <source>
        <dbReference type="ARBA" id="ARBA00009034"/>
    </source>
</evidence>
<feature type="chain" id="PRO_5029609077" description="Insulin-like 3" evidence="12">
    <location>
        <begin position="20"/>
        <end position="151"/>
    </location>
</feature>
<dbReference type="GO" id="GO:0005615">
    <property type="term" value="C:extracellular space"/>
    <property type="evidence" value="ECO:0007669"/>
    <property type="project" value="TreeGrafter"/>
</dbReference>
<evidence type="ECO:0000256" key="8">
    <source>
        <dbReference type="ARBA" id="ARBA00025288"/>
    </source>
</evidence>
<proteinExistence type="inferred from homology"/>
<dbReference type="AlphaFoldDB" id="A0A7N4P3J2"/>
<feature type="region of interest" description="Disordered" evidence="11">
    <location>
        <begin position="78"/>
        <end position="120"/>
    </location>
</feature>
<dbReference type="InterPro" id="IPR043387">
    <property type="entry name" value="INSL3/INSL4"/>
</dbReference>
<sequence>MSHLLPLLLLLLLPARGCSREEPQKLCAHNFIRALVRACGGPRWALPDGRQGTGGDREILQWLHNRSFRGLAPDADVGEESDVGLLPRPGLALDAGGPEPPSGIQRAPRRRRAPSPAKHCCSNGCTKQDLLAFCPRRLPCCSCEQRHRHHH</sequence>
<evidence type="ECO:0000256" key="3">
    <source>
        <dbReference type="ARBA" id="ARBA00014427"/>
    </source>
</evidence>
<comment type="function">
    <text evidence="8">Seems to play a role in testicular function. May be a trophic hormone with a role in testicular descent in fetal life. Is a ligand for LGR8 receptor.</text>
</comment>
<dbReference type="PANTHER" id="PTHR10423">
    <property type="entry name" value="INSULIN-LIKE 3"/>
    <property type="match status" value="1"/>
</dbReference>
<keyword evidence="6 12" id="KW-0732">Signal</keyword>
<dbReference type="Ensembl" id="ENSSHAT00000048943.1">
    <property type="protein sequence ID" value="ENSSHAP00000032470.1"/>
    <property type="gene ID" value="ENSSHAG00000022068.1"/>
</dbReference>
<dbReference type="Proteomes" id="UP000007648">
    <property type="component" value="Unassembled WGS sequence"/>
</dbReference>
<keyword evidence="4" id="KW-0964">Secreted</keyword>
<gene>
    <name evidence="14" type="primary">INSL3</name>
</gene>
<dbReference type="InParanoid" id="A0A7N4P3J2"/>
<dbReference type="GeneTree" id="ENSGT00940000163613"/>
<reference evidence="14" key="3">
    <citation type="submission" date="2025-09" db="UniProtKB">
        <authorList>
            <consortium name="Ensembl"/>
        </authorList>
    </citation>
    <scope>IDENTIFICATION</scope>
</reference>
<dbReference type="SUPFAM" id="SSF56994">
    <property type="entry name" value="Insulin-like"/>
    <property type="match status" value="1"/>
</dbReference>
<comment type="similarity">
    <text evidence="2">Belongs to the insulin family.</text>
</comment>
<dbReference type="Gene3D" id="1.10.100.10">
    <property type="entry name" value="Insulin-like"/>
    <property type="match status" value="1"/>
</dbReference>
<protein>
    <recommendedName>
        <fullName evidence="3">Insulin-like 3</fullName>
    </recommendedName>
    <alternativeName>
        <fullName evidence="10">Leydig insulin-like peptide</fullName>
    </alternativeName>
    <alternativeName>
        <fullName evidence="9">Relaxin-like factor</fullName>
    </alternativeName>
</protein>
<evidence type="ECO:0000256" key="5">
    <source>
        <dbReference type="ARBA" id="ARBA00022685"/>
    </source>
</evidence>
<accession>A0A7N4P3J2</accession>
<dbReference type="InterPro" id="IPR036438">
    <property type="entry name" value="Insulin-like_sf"/>
</dbReference>
<evidence type="ECO:0000256" key="6">
    <source>
        <dbReference type="ARBA" id="ARBA00022729"/>
    </source>
</evidence>
<evidence type="ECO:0000256" key="9">
    <source>
        <dbReference type="ARBA" id="ARBA00032209"/>
    </source>
</evidence>